<keyword evidence="4" id="KW-0133">Cell shape</keyword>
<evidence type="ECO:0000256" key="5">
    <source>
        <dbReference type="ARBA" id="ARBA00022984"/>
    </source>
</evidence>
<comment type="caution">
    <text evidence="10">The sequence shown here is derived from an EMBL/GenBank/DDBJ whole genome shotgun (WGS) entry which is preliminary data.</text>
</comment>
<evidence type="ECO:0000256" key="8">
    <source>
        <dbReference type="SAM" id="Phobius"/>
    </source>
</evidence>
<feature type="transmembrane region" description="Helical" evidence="8">
    <location>
        <begin position="657"/>
        <end position="678"/>
    </location>
</feature>
<evidence type="ECO:0000313" key="10">
    <source>
        <dbReference type="EMBL" id="GCF08216.1"/>
    </source>
</evidence>
<dbReference type="PRINTS" id="PR01806">
    <property type="entry name" value="VIRFACTRMVIN"/>
</dbReference>
<feature type="transmembrane region" description="Helical" evidence="8">
    <location>
        <begin position="411"/>
        <end position="431"/>
    </location>
</feature>
<protein>
    <recommendedName>
        <fullName evidence="9">O-antigen ligase-related domain-containing protein</fullName>
    </recommendedName>
</protein>
<evidence type="ECO:0000256" key="6">
    <source>
        <dbReference type="ARBA" id="ARBA00022989"/>
    </source>
</evidence>
<dbReference type="OrthoDB" id="9780160at2"/>
<keyword evidence="11" id="KW-1185">Reference proteome</keyword>
<feature type="transmembrane region" description="Helical" evidence="8">
    <location>
        <begin position="607"/>
        <end position="626"/>
    </location>
</feature>
<sequence length="980" mass="106918">MSQSLDNGRSDSRPLTTTSARLIAVKIKSANKNIFRALLSLASANLLIRVIGLLNQIIVSARFGQDMHMDAYYVASLIPTTVAPMLASAMEASVIPVYAHLRQKGTNEQASRLFSTLLNLLIILSILLTAAMLLFQVPLLSILAPGIRVSAPATFTIARSLAPFIFPILGLMVLNSFMECLLNADGKFGWPAYAGMLVPLTTATCVLVGGNSIGVLMLCIGSVIGQLLQLGVIIYRAHKAHIVYHPVMDLHIPELKPILAAAWPAFFAGLISMMSPLVDTFFGSYQHEGTIAALNNALKLNSVPTGVIFSAVGRAALPYLSNQAAIKDMKAFKGTLRLYLWIVGLATLALTFMMTFGAWIIVALIFEHGRFNAQDTNQTAWILAGLSIGMFPTAIGFIVSRAFSALGRTRILMGVSLFSMIANAAFDAIFGRLWGGFGIAFATSLYYFCTMIILIVTLRIMIGKLQLLTPPKELREIVRKISRGQYHRQWGKWKNTVGTNMGITYALRKQMLRVGFAVSVFALGTAGAISNATLTVRIAFGSILVLSLFRYQYLLLIAWACINVFIGSSLPLFNGNNLLSGLTLPTLLLLFYVPTKEAFKRMPSLPFWLAYFIWILLSLNISPVPLQQFMTLWTTQLDFFAVSVLVIILIDNRQKLLLFIDAMIAPAIFIALYGLWGFTTHQHGVVDTTTGYFRISSIFMDTPPTLGLYLSVLIPIVIYRLFTLRGLIKICAGIAVLLLLLLALGLTFNRGTLLAVAVGLVITVLFLPSNKIKGLAIGGGTAIIGLIFLATTLANIPLLSRFANSDISSLNGRTYLWQAIIDHFDPAQLMGNGMESSNVLLTNLKVGFGGGIIATAAHNIYLESMYEHGIIGLTLMLLGFASIGYLLLRKYKGAGYEQKMLIAGAFGTFISIVIQGYESNDIWNQAVGIYFFIFVALPFCRYWDKEKPFVTTDALGNAADASSLRNTDTPANEQEALATV</sequence>
<dbReference type="GO" id="GO:0008360">
    <property type="term" value="P:regulation of cell shape"/>
    <property type="evidence" value="ECO:0007669"/>
    <property type="project" value="UniProtKB-KW"/>
</dbReference>
<gene>
    <name evidence="10" type="ORF">KDI_17800</name>
</gene>
<feature type="transmembrane region" description="Helical" evidence="8">
    <location>
        <begin position="71"/>
        <end position="101"/>
    </location>
</feature>
<dbReference type="InterPro" id="IPR051050">
    <property type="entry name" value="Lipid_II_flippase_MurJ/MviN"/>
</dbReference>
<keyword evidence="5" id="KW-0573">Peptidoglycan synthesis</keyword>
<dbReference type="InterPro" id="IPR007016">
    <property type="entry name" value="O-antigen_ligase-rel_domated"/>
</dbReference>
<feature type="transmembrane region" description="Helical" evidence="8">
    <location>
        <begin position="554"/>
        <end position="572"/>
    </location>
</feature>
<feature type="transmembrane region" description="Helical" evidence="8">
    <location>
        <begin position="511"/>
        <end position="528"/>
    </location>
</feature>
<feature type="transmembrane region" description="Helical" evidence="8">
    <location>
        <begin position="923"/>
        <end position="940"/>
    </location>
</feature>
<name>A0A5A5TAN1_9CHLR</name>
<keyword evidence="3 8" id="KW-0812">Transmembrane</keyword>
<evidence type="ECO:0000256" key="2">
    <source>
        <dbReference type="ARBA" id="ARBA00022475"/>
    </source>
</evidence>
<dbReference type="Proteomes" id="UP000322530">
    <property type="component" value="Unassembled WGS sequence"/>
</dbReference>
<dbReference type="Pfam" id="PF04932">
    <property type="entry name" value="Wzy_C"/>
    <property type="match status" value="1"/>
</dbReference>
<organism evidence="10 11">
    <name type="scientific">Dictyobacter arantiisoli</name>
    <dbReference type="NCBI Taxonomy" id="2014874"/>
    <lineage>
        <taxon>Bacteria</taxon>
        <taxon>Bacillati</taxon>
        <taxon>Chloroflexota</taxon>
        <taxon>Ktedonobacteria</taxon>
        <taxon>Ktedonobacterales</taxon>
        <taxon>Dictyobacteraceae</taxon>
        <taxon>Dictyobacter</taxon>
    </lineage>
</organism>
<dbReference type="GO" id="GO:0005886">
    <property type="term" value="C:plasma membrane"/>
    <property type="evidence" value="ECO:0007669"/>
    <property type="project" value="UniProtKB-SubCell"/>
</dbReference>
<dbReference type="InterPro" id="IPR004268">
    <property type="entry name" value="MurJ"/>
</dbReference>
<feature type="transmembrane region" description="Helical" evidence="8">
    <location>
        <begin position="752"/>
        <end position="768"/>
    </location>
</feature>
<feature type="transmembrane region" description="Helical" evidence="8">
    <location>
        <begin position="726"/>
        <end position="746"/>
    </location>
</feature>
<feature type="transmembrane region" description="Helical" evidence="8">
    <location>
        <begin position="378"/>
        <end position="399"/>
    </location>
</feature>
<evidence type="ECO:0000256" key="1">
    <source>
        <dbReference type="ARBA" id="ARBA00004651"/>
    </source>
</evidence>
<dbReference type="EMBL" id="BIXY01000020">
    <property type="protein sequence ID" value="GCF08216.1"/>
    <property type="molecule type" value="Genomic_DNA"/>
</dbReference>
<feature type="domain" description="O-antigen ligase-related" evidence="9">
    <location>
        <begin position="735"/>
        <end position="876"/>
    </location>
</feature>
<feature type="transmembrane region" description="Helical" evidence="8">
    <location>
        <begin position="698"/>
        <end position="719"/>
    </location>
</feature>
<feature type="transmembrane region" description="Helical" evidence="8">
    <location>
        <begin position="869"/>
        <end position="888"/>
    </location>
</feature>
<dbReference type="PANTHER" id="PTHR47019:SF1">
    <property type="entry name" value="LIPID II FLIPPASE MURJ"/>
    <property type="match status" value="1"/>
</dbReference>
<dbReference type="GO" id="GO:0009252">
    <property type="term" value="P:peptidoglycan biosynthetic process"/>
    <property type="evidence" value="ECO:0007669"/>
    <property type="project" value="UniProtKB-KW"/>
</dbReference>
<feature type="transmembrane region" description="Helical" evidence="8">
    <location>
        <begin position="437"/>
        <end position="462"/>
    </location>
</feature>
<dbReference type="GO" id="GO:0034204">
    <property type="term" value="P:lipid translocation"/>
    <property type="evidence" value="ECO:0007669"/>
    <property type="project" value="TreeGrafter"/>
</dbReference>
<feature type="transmembrane region" description="Helical" evidence="8">
    <location>
        <begin position="775"/>
        <end position="796"/>
    </location>
</feature>
<feature type="transmembrane region" description="Helical" evidence="8">
    <location>
        <begin position="215"/>
        <end position="237"/>
    </location>
</feature>
<feature type="transmembrane region" description="Helical" evidence="8">
    <location>
        <begin position="900"/>
        <end position="917"/>
    </location>
</feature>
<dbReference type="GO" id="GO:0015648">
    <property type="term" value="F:lipid-linked peptidoglycan transporter activity"/>
    <property type="evidence" value="ECO:0007669"/>
    <property type="project" value="TreeGrafter"/>
</dbReference>
<feature type="transmembrane region" description="Helical" evidence="8">
    <location>
        <begin position="632"/>
        <end position="650"/>
    </location>
</feature>
<feature type="transmembrane region" description="Helical" evidence="8">
    <location>
        <begin position="190"/>
        <end position="209"/>
    </location>
</feature>
<evidence type="ECO:0000256" key="7">
    <source>
        <dbReference type="ARBA" id="ARBA00023136"/>
    </source>
</evidence>
<feature type="transmembrane region" description="Helical" evidence="8">
    <location>
        <begin position="113"/>
        <end position="137"/>
    </location>
</feature>
<dbReference type="PANTHER" id="PTHR47019">
    <property type="entry name" value="LIPID II FLIPPASE MURJ"/>
    <property type="match status" value="1"/>
</dbReference>
<evidence type="ECO:0000313" key="11">
    <source>
        <dbReference type="Proteomes" id="UP000322530"/>
    </source>
</evidence>
<evidence type="ECO:0000259" key="9">
    <source>
        <dbReference type="Pfam" id="PF04932"/>
    </source>
</evidence>
<keyword evidence="7 8" id="KW-0472">Membrane</keyword>
<keyword evidence="2" id="KW-1003">Cell membrane</keyword>
<comment type="subcellular location">
    <subcellularLocation>
        <location evidence="1">Cell membrane</location>
        <topology evidence="1">Multi-pass membrane protein</topology>
    </subcellularLocation>
</comment>
<reference evidence="10 11" key="1">
    <citation type="submission" date="2019-01" db="EMBL/GenBank/DDBJ databases">
        <title>Draft genome sequence of Dictyobacter sp. Uno17.</title>
        <authorList>
            <person name="Wang C.M."/>
            <person name="Zheng Y."/>
            <person name="Sakai Y."/>
            <person name="Abe K."/>
            <person name="Yokota A."/>
            <person name="Yabe S."/>
        </authorList>
    </citation>
    <scope>NUCLEOTIDE SEQUENCE [LARGE SCALE GENOMIC DNA]</scope>
    <source>
        <strain evidence="10 11">Uno17</strain>
    </source>
</reference>
<proteinExistence type="predicted"/>
<accession>A0A5A5TAN1</accession>
<evidence type="ECO:0000256" key="4">
    <source>
        <dbReference type="ARBA" id="ARBA00022960"/>
    </source>
</evidence>
<feature type="transmembrane region" description="Helical" evidence="8">
    <location>
        <begin position="37"/>
        <end position="59"/>
    </location>
</feature>
<dbReference type="Pfam" id="PF03023">
    <property type="entry name" value="MurJ"/>
    <property type="match status" value="1"/>
</dbReference>
<dbReference type="AlphaFoldDB" id="A0A5A5TAN1"/>
<keyword evidence="6 8" id="KW-1133">Transmembrane helix</keyword>
<feature type="transmembrane region" description="Helical" evidence="8">
    <location>
        <begin position="338"/>
        <end position="366"/>
    </location>
</feature>
<evidence type="ECO:0000256" key="3">
    <source>
        <dbReference type="ARBA" id="ARBA00022692"/>
    </source>
</evidence>
<feature type="transmembrane region" description="Helical" evidence="8">
    <location>
        <begin position="157"/>
        <end position="178"/>
    </location>
</feature>